<accession>A0A1V0GYH5</accession>
<evidence type="ECO:0000313" key="3">
    <source>
        <dbReference type="Proteomes" id="UP000191257"/>
    </source>
</evidence>
<dbReference type="AlphaFoldDB" id="A0A1V0GYH5"/>
<dbReference type="PANTHER" id="PTHR47328:SF1">
    <property type="entry name" value="RUTC FAMILY PROTEIN YOAB"/>
    <property type="match status" value="1"/>
</dbReference>
<dbReference type="Pfam" id="PF01042">
    <property type="entry name" value="Ribonuc_L-PSP"/>
    <property type="match status" value="1"/>
</dbReference>
<proteinExistence type="inferred from homology"/>
<dbReference type="Proteomes" id="UP000191257">
    <property type="component" value="Plasmid unnamed4"/>
</dbReference>
<name>A0A1V0GYH5_9RHOB</name>
<keyword evidence="2" id="KW-0614">Plasmid</keyword>
<dbReference type="KEGG" id="pye:A6J80_21815"/>
<dbReference type="CDD" id="cd06150">
    <property type="entry name" value="YjgF_YER057c_UK114_like_2"/>
    <property type="match status" value="1"/>
</dbReference>
<geneLocation type="plasmid" evidence="2 3">
    <name>unnamed4</name>
</geneLocation>
<dbReference type="InterPro" id="IPR035709">
    <property type="entry name" value="YoaB-like"/>
</dbReference>
<keyword evidence="3" id="KW-1185">Reference proteome</keyword>
<dbReference type="PANTHER" id="PTHR47328">
    <property type="match status" value="1"/>
</dbReference>
<evidence type="ECO:0000256" key="1">
    <source>
        <dbReference type="ARBA" id="ARBA00010552"/>
    </source>
</evidence>
<dbReference type="InterPro" id="IPR019897">
    <property type="entry name" value="RidA_CS"/>
</dbReference>
<protein>
    <submittedName>
        <fullName evidence="2">RidA family protein</fullName>
    </submittedName>
</protein>
<gene>
    <name evidence="2" type="ORF">A6J80_21815</name>
</gene>
<organism evidence="2 3">
    <name type="scientific">Paracoccus yeei</name>
    <dbReference type="NCBI Taxonomy" id="147645"/>
    <lineage>
        <taxon>Bacteria</taxon>
        <taxon>Pseudomonadati</taxon>
        <taxon>Pseudomonadota</taxon>
        <taxon>Alphaproteobacteria</taxon>
        <taxon>Rhodobacterales</taxon>
        <taxon>Paracoccaceae</taxon>
        <taxon>Paracoccus</taxon>
    </lineage>
</organism>
<sequence>MITRIQSGPRLSHAVTYPLTGTMVMTAGEVADSVQADVGMQTAEILAKIDALLAEAGTDKSNLVSAWIWLSHIAYFDAMNAVWDAWLAPGSAPVRACVEARLANPDLKVEIQVTALKP</sequence>
<dbReference type="InterPro" id="IPR035959">
    <property type="entry name" value="RutC-like_sf"/>
</dbReference>
<comment type="similarity">
    <text evidence="1">Belongs to the RutC family.</text>
</comment>
<evidence type="ECO:0000313" key="2">
    <source>
        <dbReference type="EMBL" id="ARC38926.1"/>
    </source>
</evidence>
<reference evidence="2" key="1">
    <citation type="submission" date="2017-12" db="EMBL/GenBank/DDBJ databases">
        <title>FDA dAtabase for Regulatory Grade micrObial Sequences (FDA-ARGOS): Supporting development and validation of Infectious Disease Dx tests.</title>
        <authorList>
            <person name="Campos J."/>
            <person name="Goldberg B."/>
            <person name="Tallon L."/>
            <person name="Sadzewicz L."/>
            <person name="Sengamalay N."/>
            <person name="Ott S."/>
            <person name="Godinez A."/>
            <person name="Nagaraj S."/>
            <person name="Vyas G."/>
            <person name="Aluvathingal J."/>
            <person name="Nadendla S."/>
            <person name="Geyer C."/>
            <person name="Nandy P."/>
            <person name="Hobson J."/>
            <person name="Sichtig H."/>
        </authorList>
    </citation>
    <scope>NUCLEOTIDE SEQUENCE</scope>
    <source>
        <strain evidence="2">FDAARGOS_252</strain>
        <plasmid evidence="2">unnamed4</plasmid>
    </source>
</reference>
<dbReference type="EMBL" id="CP020444">
    <property type="protein sequence ID" value="ARC38926.1"/>
    <property type="molecule type" value="Genomic_DNA"/>
</dbReference>
<dbReference type="PROSITE" id="PS01094">
    <property type="entry name" value="UPF0076"/>
    <property type="match status" value="1"/>
</dbReference>
<dbReference type="RefSeq" id="WP_080623197.1">
    <property type="nucleotide sequence ID" value="NZ_CAWMZI010000005.1"/>
</dbReference>
<dbReference type="InterPro" id="IPR006175">
    <property type="entry name" value="YjgF/YER057c/UK114"/>
</dbReference>
<dbReference type="SUPFAM" id="SSF55298">
    <property type="entry name" value="YjgF-like"/>
    <property type="match status" value="1"/>
</dbReference>
<dbReference type="Gene3D" id="3.30.1330.40">
    <property type="entry name" value="RutC-like"/>
    <property type="match status" value="1"/>
</dbReference>